<dbReference type="PROSITE" id="PS51032">
    <property type="entry name" value="AP2_ERF"/>
    <property type="match status" value="1"/>
</dbReference>
<dbReference type="EMBL" id="JACEIK010000956">
    <property type="protein sequence ID" value="MCD7464355.1"/>
    <property type="molecule type" value="Genomic_DNA"/>
</dbReference>
<evidence type="ECO:0000256" key="4">
    <source>
        <dbReference type="ARBA" id="ARBA00023163"/>
    </source>
</evidence>
<dbReference type="InterPro" id="IPR016177">
    <property type="entry name" value="DNA-bd_dom_sf"/>
</dbReference>
<dbReference type="SUPFAM" id="SSF54171">
    <property type="entry name" value="DNA-binding domain"/>
    <property type="match status" value="1"/>
</dbReference>
<protein>
    <recommendedName>
        <fullName evidence="6">AP2/ERF domain-containing protein</fullName>
    </recommendedName>
</protein>
<organism evidence="7 8">
    <name type="scientific">Datura stramonium</name>
    <name type="common">Jimsonweed</name>
    <name type="synonym">Common thornapple</name>
    <dbReference type="NCBI Taxonomy" id="4076"/>
    <lineage>
        <taxon>Eukaryota</taxon>
        <taxon>Viridiplantae</taxon>
        <taxon>Streptophyta</taxon>
        <taxon>Embryophyta</taxon>
        <taxon>Tracheophyta</taxon>
        <taxon>Spermatophyta</taxon>
        <taxon>Magnoliopsida</taxon>
        <taxon>eudicotyledons</taxon>
        <taxon>Gunneridae</taxon>
        <taxon>Pentapetalae</taxon>
        <taxon>asterids</taxon>
        <taxon>lamiids</taxon>
        <taxon>Solanales</taxon>
        <taxon>Solanaceae</taxon>
        <taxon>Solanoideae</taxon>
        <taxon>Datureae</taxon>
        <taxon>Datura</taxon>
    </lineage>
</organism>
<dbReference type="InterPro" id="IPR036955">
    <property type="entry name" value="AP2/ERF_dom_sf"/>
</dbReference>
<keyword evidence="4" id="KW-0804">Transcription</keyword>
<evidence type="ECO:0000256" key="5">
    <source>
        <dbReference type="ARBA" id="ARBA00023242"/>
    </source>
</evidence>
<keyword evidence="5" id="KW-0539">Nucleus</keyword>
<evidence type="ECO:0000313" key="8">
    <source>
        <dbReference type="Proteomes" id="UP000823775"/>
    </source>
</evidence>
<evidence type="ECO:0000256" key="2">
    <source>
        <dbReference type="ARBA" id="ARBA00023015"/>
    </source>
</evidence>
<reference evidence="7 8" key="1">
    <citation type="journal article" date="2021" name="BMC Genomics">
        <title>Datura genome reveals duplications of psychoactive alkaloid biosynthetic genes and high mutation rate following tissue culture.</title>
        <authorList>
            <person name="Rajewski A."/>
            <person name="Carter-House D."/>
            <person name="Stajich J."/>
            <person name="Litt A."/>
        </authorList>
    </citation>
    <scope>NUCLEOTIDE SEQUENCE [LARGE SCALE GENOMIC DNA]</scope>
    <source>
        <strain evidence="7">AR-01</strain>
    </source>
</reference>
<evidence type="ECO:0000256" key="1">
    <source>
        <dbReference type="ARBA" id="ARBA00004123"/>
    </source>
</evidence>
<dbReference type="Gene3D" id="3.30.730.10">
    <property type="entry name" value="AP2/ERF domain"/>
    <property type="match status" value="1"/>
</dbReference>
<evidence type="ECO:0000256" key="3">
    <source>
        <dbReference type="ARBA" id="ARBA00023125"/>
    </source>
</evidence>
<evidence type="ECO:0000313" key="7">
    <source>
        <dbReference type="EMBL" id="MCD7464355.1"/>
    </source>
</evidence>
<keyword evidence="2" id="KW-0805">Transcription regulation</keyword>
<name>A0ABS8SZX8_DATST</name>
<dbReference type="InterPro" id="IPR044808">
    <property type="entry name" value="ERF_plant"/>
</dbReference>
<comment type="subcellular location">
    <subcellularLocation>
        <location evidence="1">Nucleus</location>
    </subcellularLocation>
</comment>
<proteinExistence type="predicted"/>
<keyword evidence="3" id="KW-0238">DNA-binding</keyword>
<dbReference type="Proteomes" id="UP000823775">
    <property type="component" value="Unassembled WGS sequence"/>
</dbReference>
<dbReference type="PANTHER" id="PTHR31190:SF469">
    <property type="entry name" value="ETHYLENE-RESPONSIVE TRANSCRIPTION FACTOR 1B-LIKE"/>
    <property type="match status" value="1"/>
</dbReference>
<dbReference type="SMART" id="SM00380">
    <property type="entry name" value="AP2"/>
    <property type="match status" value="1"/>
</dbReference>
<comment type="caution">
    <text evidence="7">The sequence shown here is derived from an EMBL/GenBank/DDBJ whole genome shotgun (WGS) entry which is preliminary data.</text>
</comment>
<accession>A0ABS8SZX8</accession>
<dbReference type="InterPro" id="IPR001471">
    <property type="entry name" value="AP2/ERF_dom"/>
</dbReference>
<feature type="domain" description="AP2/ERF" evidence="6">
    <location>
        <begin position="48"/>
        <end position="93"/>
    </location>
</feature>
<evidence type="ECO:0000259" key="6">
    <source>
        <dbReference type="PROSITE" id="PS51032"/>
    </source>
</evidence>
<dbReference type="PANTHER" id="PTHR31190">
    <property type="entry name" value="DNA-BINDING DOMAIN"/>
    <property type="match status" value="1"/>
</dbReference>
<gene>
    <name evidence="7" type="ORF">HAX54_052557</name>
</gene>
<keyword evidence="8" id="KW-1185">Reference proteome</keyword>
<sequence>MLLFGVLANAAPEITSDTVTSYPVKKEEFSSTSQAVGEIGAKPTKEKSYRGVGRWPWGKFAVEIKDSTRNGVRVCLRTFDSAEAAALEFELIQ</sequence>